<protein>
    <submittedName>
        <fullName evidence="1">Uncharacterized protein</fullName>
    </submittedName>
</protein>
<accession>A0A822ELC0</accession>
<gene>
    <name evidence="1" type="ORF">QYT958_LOCUS44776</name>
</gene>
<name>A0A822ELC0_9BILA</name>
<dbReference type="Proteomes" id="UP000663848">
    <property type="component" value="Unassembled WGS sequence"/>
</dbReference>
<reference evidence="1" key="1">
    <citation type="submission" date="2021-02" db="EMBL/GenBank/DDBJ databases">
        <authorList>
            <person name="Nowell W R."/>
        </authorList>
    </citation>
    <scope>NUCLEOTIDE SEQUENCE</scope>
</reference>
<evidence type="ECO:0000313" key="2">
    <source>
        <dbReference type="Proteomes" id="UP000663848"/>
    </source>
</evidence>
<proteinExistence type="predicted"/>
<comment type="caution">
    <text evidence="1">The sequence shown here is derived from an EMBL/GenBank/DDBJ whole genome shotgun (WGS) entry which is preliminary data.</text>
</comment>
<sequence>WSLLRKTSIDEGDVVTTAELESILRMAYNVHTLEVLEDSEFFAHAILHNIDNLGTLVNQQFV</sequence>
<organism evidence="1 2">
    <name type="scientific">Rotaria socialis</name>
    <dbReference type="NCBI Taxonomy" id="392032"/>
    <lineage>
        <taxon>Eukaryota</taxon>
        <taxon>Metazoa</taxon>
        <taxon>Spiralia</taxon>
        <taxon>Gnathifera</taxon>
        <taxon>Rotifera</taxon>
        <taxon>Eurotatoria</taxon>
        <taxon>Bdelloidea</taxon>
        <taxon>Philodinida</taxon>
        <taxon>Philodinidae</taxon>
        <taxon>Rotaria</taxon>
    </lineage>
</organism>
<feature type="non-terminal residue" evidence="1">
    <location>
        <position position="1"/>
    </location>
</feature>
<evidence type="ECO:0000313" key="1">
    <source>
        <dbReference type="EMBL" id="CAF5099808.1"/>
    </source>
</evidence>
<dbReference type="EMBL" id="CAJOBR010071080">
    <property type="protein sequence ID" value="CAF5099808.1"/>
    <property type="molecule type" value="Genomic_DNA"/>
</dbReference>
<dbReference type="AlphaFoldDB" id="A0A822ELC0"/>